<evidence type="ECO:0000313" key="2">
    <source>
        <dbReference type="Proteomes" id="UP000257109"/>
    </source>
</evidence>
<proteinExistence type="predicted"/>
<reference evidence="1" key="1">
    <citation type="submission" date="2018-05" db="EMBL/GenBank/DDBJ databases">
        <title>Draft genome of Mucuna pruriens seed.</title>
        <authorList>
            <person name="Nnadi N.E."/>
            <person name="Vos R."/>
            <person name="Hasami M.H."/>
            <person name="Devisetty U.K."/>
            <person name="Aguiy J.C."/>
        </authorList>
    </citation>
    <scope>NUCLEOTIDE SEQUENCE [LARGE SCALE GENOMIC DNA]</scope>
    <source>
        <strain evidence="1">JCA_2017</strain>
    </source>
</reference>
<dbReference type="EMBL" id="QJKJ01003569">
    <property type="protein sequence ID" value="RDX97804.1"/>
    <property type="molecule type" value="Genomic_DNA"/>
</dbReference>
<gene>
    <name evidence="1" type="ORF">CR513_19377</name>
</gene>
<name>A0A371H4P2_MUCPR</name>
<evidence type="ECO:0000313" key="1">
    <source>
        <dbReference type="EMBL" id="RDX97804.1"/>
    </source>
</evidence>
<dbReference type="Proteomes" id="UP000257109">
    <property type="component" value="Unassembled WGS sequence"/>
</dbReference>
<feature type="non-terminal residue" evidence="1">
    <location>
        <position position="1"/>
    </location>
</feature>
<accession>A0A371H4P2</accession>
<keyword evidence="2" id="KW-1185">Reference proteome</keyword>
<organism evidence="1 2">
    <name type="scientific">Mucuna pruriens</name>
    <name type="common">Velvet bean</name>
    <name type="synonym">Dolichos pruriens</name>
    <dbReference type="NCBI Taxonomy" id="157652"/>
    <lineage>
        <taxon>Eukaryota</taxon>
        <taxon>Viridiplantae</taxon>
        <taxon>Streptophyta</taxon>
        <taxon>Embryophyta</taxon>
        <taxon>Tracheophyta</taxon>
        <taxon>Spermatophyta</taxon>
        <taxon>Magnoliopsida</taxon>
        <taxon>eudicotyledons</taxon>
        <taxon>Gunneridae</taxon>
        <taxon>Pentapetalae</taxon>
        <taxon>rosids</taxon>
        <taxon>fabids</taxon>
        <taxon>Fabales</taxon>
        <taxon>Fabaceae</taxon>
        <taxon>Papilionoideae</taxon>
        <taxon>50 kb inversion clade</taxon>
        <taxon>NPAAA clade</taxon>
        <taxon>indigoferoid/millettioid clade</taxon>
        <taxon>Phaseoleae</taxon>
        <taxon>Mucuna</taxon>
    </lineage>
</organism>
<comment type="caution">
    <text evidence="1">The sequence shown here is derived from an EMBL/GenBank/DDBJ whole genome shotgun (WGS) entry which is preliminary data.</text>
</comment>
<protein>
    <submittedName>
        <fullName evidence="1">Uncharacterized protein</fullName>
    </submittedName>
</protein>
<dbReference type="AlphaFoldDB" id="A0A371H4P2"/>
<sequence length="231" mass="26510">MDCDAIIKSSRSNGLSELLKVDHAIAVGVSLSDHPCQFLSGEGVSEFCHGVSQLRRSDESVPVAVEHSEEVPELLIRVGRLRRQKLRRHQRHELGELHQSVVVRIRPLNEALQLFSAGLQTQRSQKRTQLQLRQASVVVPIERAEDFPQLRDLLVGGLRSWMWLAFLFRGRLRVLPKCRICFECLKGLRFRDRIFGDSGRSKFDEERHIGGNFVTSSHVILAGRRHRLQFY</sequence>